<dbReference type="InterPro" id="IPR004860">
    <property type="entry name" value="LAGLIDADG_dom"/>
</dbReference>
<protein>
    <submittedName>
        <fullName evidence="2">Homing endonuclease</fullName>
    </submittedName>
</protein>
<dbReference type="GeneID" id="43959828"/>
<organism evidence="2">
    <name type="scientific">Leucocryptos marina</name>
    <name type="common">Marine flagellate</name>
    <name type="synonym">Bodo marinus</name>
    <dbReference type="NCBI Taxonomy" id="299206"/>
    <lineage>
        <taxon>Eukaryota</taxon>
        <taxon>Cryptophyceae</taxon>
        <taxon>Kathablepharidacea</taxon>
        <taxon>Katablepharidaceae</taxon>
        <taxon>Leucocryptos</taxon>
    </lineage>
</organism>
<accession>A0A679ENX7</accession>
<dbReference type="InterPro" id="IPR052500">
    <property type="entry name" value="Chloro/Mito_RNA_Process"/>
</dbReference>
<keyword evidence="2" id="KW-0496">Mitochondrion</keyword>
<proteinExistence type="predicted"/>
<dbReference type="EMBL" id="LC515368">
    <property type="protein sequence ID" value="BBQ05391.1"/>
    <property type="molecule type" value="Genomic_DNA"/>
</dbReference>
<keyword evidence="2" id="KW-0540">Nuclease</keyword>
<dbReference type="InterPro" id="IPR027434">
    <property type="entry name" value="Homing_endonucl"/>
</dbReference>
<evidence type="ECO:0000313" key="2">
    <source>
        <dbReference type="EMBL" id="BBQ05391.1"/>
    </source>
</evidence>
<dbReference type="GO" id="GO:0048564">
    <property type="term" value="P:photosystem I assembly"/>
    <property type="evidence" value="ECO:0007669"/>
    <property type="project" value="TreeGrafter"/>
</dbReference>
<dbReference type="AlphaFoldDB" id="A0A679ENX7"/>
<dbReference type="PANTHER" id="PTHR47539">
    <property type="entry name" value="PENTATRICOPEPTIDE REPEAT-CONTAINING PROTEIN OTP51, CHLOROPLASTIC"/>
    <property type="match status" value="1"/>
</dbReference>
<keyword evidence="2" id="KW-0378">Hydrolase</keyword>
<gene>
    <name evidence="2" type="primary">HE</name>
</gene>
<name>A0A679ENX7_LEUMA</name>
<sequence>MKLNKELREIICGLTLGDLHIQTQTGGRTFRLCFEQGNMHKEYLFHLYELFRDYVSTPPKQNSKGNWYFKTLTSPSFRYYGILFYDKDTKKKKVPKNIHKFITAKSLAYWYMDDGSIKSKQSKGVFLNTQSFTYREVLLLCDVLKNKFLLDSKPRPIYERLSKTGPKDYRKKKILYYQIYISGHSYNLLRSLIFDYLITSMYYKFPNLRKEKRSKVCLKSNESAQR</sequence>
<dbReference type="GO" id="GO:0000373">
    <property type="term" value="P:Group II intron splicing"/>
    <property type="evidence" value="ECO:0007669"/>
    <property type="project" value="TreeGrafter"/>
</dbReference>
<reference evidence="2" key="1">
    <citation type="submission" date="2019-12" db="EMBL/GenBank/DDBJ databases">
        <title>Mitochondrial genomes of Hemiarma marina and Leucocryptos marina revised the evolution of cytochrome c maturation in Cryptista.</title>
        <authorList>
            <person name="Nishimura Y."/>
            <person name="Kume K."/>
            <person name="Sonehara K."/>
            <person name="Tanifuji G."/>
            <person name="Shiratori T."/>
            <person name="Ishida K."/>
            <person name="Hashimoto T."/>
            <person name="Inagaki Y."/>
            <person name="Ohkuma M."/>
        </authorList>
    </citation>
    <scope>NUCLEOTIDE SEQUENCE</scope>
    <source>
        <strain evidence="2">NIES-1335</strain>
    </source>
</reference>
<dbReference type="GO" id="GO:0045292">
    <property type="term" value="P:mRNA cis splicing, via spliceosome"/>
    <property type="evidence" value="ECO:0007669"/>
    <property type="project" value="TreeGrafter"/>
</dbReference>
<dbReference type="RefSeq" id="YP_009730061.1">
    <property type="nucleotide sequence ID" value="NC_045933.1"/>
</dbReference>
<dbReference type="Pfam" id="PF03161">
    <property type="entry name" value="LAGLIDADG_2"/>
    <property type="match status" value="1"/>
</dbReference>
<evidence type="ECO:0000259" key="1">
    <source>
        <dbReference type="Pfam" id="PF03161"/>
    </source>
</evidence>
<dbReference type="SUPFAM" id="SSF55608">
    <property type="entry name" value="Homing endonucleases"/>
    <property type="match status" value="1"/>
</dbReference>
<dbReference type="PANTHER" id="PTHR47539:SF1">
    <property type="entry name" value="PENTATRICOPEPTIDE REPEAT-CONTAINING PROTEIN OTP51, CHLOROPLASTIC"/>
    <property type="match status" value="1"/>
</dbReference>
<feature type="domain" description="Homing endonuclease LAGLIDADG" evidence="1">
    <location>
        <begin position="8"/>
        <end position="153"/>
    </location>
</feature>
<dbReference type="GO" id="GO:0004519">
    <property type="term" value="F:endonuclease activity"/>
    <property type="evidence" value="ECO:0007669"/>
    <property type="project" value="UniProtKB-KW"/>
</dbReference>
<keyword evidence="2" id="KW-0255">Endonuclease</keyword>
<dbReference type="Gene3D" id="3.10.28.10">
    <property type="entry name" value="Homing endonucleases"/>
    <property type="match status" value="2"/>
</dbReference>
<geneLocation type="mitochondrion" evidence="2"/>